<protein>
    <submittedName>
        <fullName evidence="1">Uncharacterized protein</fullName>
    </submittedName>
</protein>
<dbReference type="RefSeq" id="WP_205445084.1">
    <property type="nucleotide sequence ID" value="NZ_CP061510.1"/>
</dbReference>
<gene>
    <name evidence="1" type="ORF">IDJ81_06840</name>
</gene>
<keyword evidence="2" id="KW-1185">Reference proteome</keyword>
<reference evidence="1 2" key="1">
    <citation type="submission" date="2020-09" db="EMBL/GenBank/DDBJ databases">
        <title>Complete genome sequence of altererythrobacter flavus SS-21NJ, isolated from Dongying oil sludge in Shandong province.</title>
        <authorList>
            <person name="Sun S."/>
            <person name="Zhang Z."/>
        </authorList>
    </citation>
    <scope>NUCLEOTIDE SEQUENCE [LARGE SCALE GENOMIC DNA]</scope>
    <source>
        <strain evidence="1 2">SS-21NJ</strain>
    </source>
</reference>
<sequence length="157" mass="17315">MVKPDFAKFDAMLAAGCDDVARRPAKAETVLPEPHSPVAEAGTPLDQQVINLSQRQRRVHKSVGKRSFPDKAIDLEFSADDDRQMKRSHLLSPYPRPLFRDMTATGACRTSGSGYWSEYPIGPAHADAGIPRVLARSSETLKKSITGSFCAADRRWC</sequence>
<evidence type="ECO:0000313" key="2">
    <source>
        <dbReference type="Proteomes" id="UP000663637"/>
    </source>
</evidence>
<evidence type="ECO:0000313" key="1">
    <source>
        <dbReference type="EMBL" id="QSB45799.1"/>
    </source>
</evidence>
<name>A0ABX7KCQ1_9SPHN</name>
<proteinExistence type="predicted"/>
<accession>A0ABX7KCQ1</accession>
<organism evidence="1 2">
    <name type="scientific">Tsuneonella flava</name>
    <dbReference type="NCBI Taxonomy" id="2055955"/>
    <lineage>
        <taxon>Bacteria</taxon>
        <taxon>Pseudomonadati</taxon>
        <taxon>Pseudomonadota</taxon>
        <taxon>Alphaproteobacteria</taxon>
        <taxon>Sphingomonadales</taxon>
        <taxon>Erythrobacteraceae</taxon>
        <taxon>Tsuneonella</taxon>
    </lineage>
</organism>
<dbReference type="EMBL" id="CP061510">
    <property type="protein sequence ID" value="QSB45799.1"/>
    <property type="molecule type" value="Genomic_DNA"/>
</dbReference>
<dbReference type="Proteomes" id="UP000663637">
    <property type="component" value="Chromosome"/>
</dbReference>